<comment type="subcellular location">
    <subcellularLocation>
        <location evidence="1">Cell membrane</location>
        <topology evidence="1">Multi-pass membrane protein</topology>
    </subcellularLocation>
</comment>
<organism evidence="8 9">
    <name type="scientific">Yinghuangia soli</name>
    <dbReference type="NCBI Taxonomy" id="2908204"/>
    <lineage>
        <taxon>Bacteria</taxon>
        <taxon>Bacillati</taxon>
        <taxon>Actinomycetota</taxon>
        <taxon>Actinomycetes</taxon>
        <taxon>Kitasatosporales</taxon>
        <taxon>Streptomycetaceae</taxon>
        <taxon>Yinghuangia</taxon>
    </lineage>
</organism>
<dbReference type="InterPro" id="IPR051539">
    <property type="entry name" value="T4SS-coupling_protein"/>
</dbReference>
<evidence type="ECO:0000313" key="9">
    <source>
        <dbReference type="Proteomes" id="UP001165378"/>
    </source>
</evidence>
<evidence type="ECO:0000256" key="5">
    <source>
        <dbReference type="ARBA" id="ARBA00023136"/>
    </source>
</evidence>
<comment type="caution">
    <text evidence="8">The sequence shown here is derived from an EMBL/GenBank/DDBJ whole genome shotgun (WGS) entry which is preliminary data.</text>
</comment>
<dbReference type="InterPro" id="IPR027417">
    <property type="entry name" value="P-loop_NTPase"/>
</dbReference>
<keyword evidence="2" id="KW-1003">Cell membrane</keyword>
<dbReference type="Gene3D" id="3.40.50.300">
    <property type="entry name" value="P-loop containing nucleotide triphosphate hydrolases"/>
    <property type="match status" value="1"/>
</dbReference>
<dbReference type="PANTHER" id="PTHR37937:SF1">
    <property type="entry name" value="CONJUGATIVE TRANSFER: DNA TRANSPORT"/>
    <property type="match status" value="1"/>
</dbReference>
<evidence type="ECO:0000256" key="1">
    <source>
        <dbReference type="ARBA" id="ARBA00004651"/>
    </source>
</evidence>
<dbReference type="EMBL" id="JAKFHA010000002">
    <property type="protein sequence ID" value="MCF2526725.1"/>
    <property type="molecule type" value="Genomic_DNA"/>
</dbReference>
<dbReference type="Proteomes" id="UP001165378">
    <property type="component" value="Unassembled WGS sequence"/>
</dbReference>
<dbReference type="InterPro" id="IPR032689">
    <property type="entry name" value="TraG-D_C"/>
</dbReference>
<evidence type="ECO:0000256" key="6">
    <source>
        <dbReference type="SAM" id="Phobius"/>
    </source>
</evidence>
<proteinExistence type="predicted"/>
<accession>A0AA41TZ00</accession>
<gene>
    <name evidence="8" type="ORF">LZ495_05750</name>
</gene>
<feature type="domain" description="TraD/TraG TraM recognition site" evidence="7">
    <location>
        <begin position="412"/>
        <end position="531"/>
    </location>
</feature>
<keyword evidence="4 6" id="KW-1133">Transmembrane helix</keyword>
<evidence type="ECO:0000256" key="4">
    <source>
        <dbReference type="ARBA" id="ARBA00022989"/>
    </source>
</evidence>
<evidence type="ECO:0000259" key="7">
    <source>
        <dbReference type="Pfam" id="PF12696"/>
    </source>
</evidence>
<dbReference type="Pfam" id="PF12696">
    <property type="entry name" value="TraG-D_C"/>
    <property type="match status" value="1"/>
</dbReference>
<protein>
    <submittedName>
        <fullName evidence="8">TraM recognition domain-containing protein</fullName>
    </submittedName>
</protein>
<name>A0AA41TZ00_9ACTN</name>
<evidence type="ECO:0000256" key="3">
    <source>
        <dbReference type="ARBA" id="ARBA00022692"/>
    </source>
</evidence>
<keyword evidence="3 6" id="KW-0812">Transmembrane</keyword>
<dbReference type="RefSeq" id="WP_235050863.1">
    <property type="nucleotide sequence ID" value="NZ_JAKFHA010000002.1"/>
</dbReference>
<evidence type="ECO:0000256" key="2">
    <source>
        <dbReference type="ARBA" id="ARBA00022475"/>
    </source>
</evidence>
<dbReference type="PANTHER" id="PTHR37937">
    <property type="entry name" value="CONJUGATIVE TRANSFER: DNA TRANSPORT"/>
    <property type="match status" value="1"/>
</dbReference>
<sequence length="588" mass="63717">MSAVTRRRGVNPYIEVQLAGLAIGLGTSLLLSAWGAAWIVAEAEDLERPAEQPWMMVFELLRKEYVWPGRAAVVVAVVIMLVITTAAAVGYLAYKHRDTVLIDRAVRYLAKPRDLRPFVTRGARESAARLGLPDGTVPGVYLGKTVGRETDLWGSWEDMHVDIWGPRTGKTSSRAIPNIVSAPGAVVVTSNKRDVLDATRGVRETKGQVWVFDPQGQASEPAWWYWDPLQYVGSNIVRAIKMAGRFSSINRPAHARSDAFFEPAAEDLISHLLLAASLGGRPITQVYTWLTRPNDDSAARILRDHAKHESAEAVESVLSSPELQRAGVFGVATQIMSFLVAPSMTEWVTPGSDPDRPKFDYLEFVKSNDTIYMMSEETSKAAAPLIVALTAALAEAAENESIGKPNGRLPIPMLFVLDEAANVCPWGALPDKYSHFGSRGIVMMTILQSWAQGVAAWGDTGMKKLWGAANVRVYGGGAAETDFLGAMAKMSGVFEPRTVGSSGKIGDRPSYSMGSRSETVLDESDLASMPRGRAFVMFSGSRPVLIKTVPWWTTSAAEVVKESIARFDPGKAAPDPAVLAASGVSLRK</sequence>
<evidence type="ECO:0000313" key="8">
    <source>
        <dbReference type="EMBL" id="MCF2526725.1"/>
    </source>
</evidence>
<dbReference type="AlphaFoldDB" id="A0AA41TZ00"/>
<feature type="transmembrane region" description="Helical" evidence="6">
    <location>
        <begin position="71"/>
        <end position="94"/>
    </location>
</feature>
<dbReference type="GO" id="GO:0005886">
    <property type="term" value="C:plasma membrane"/>
    <property type="evidence" value="ECO:0007669"/>
    <property type="project" value="UniProtKB-SubCell"/>
</dbReference>
<keyword evidence="5 6" id="KW-0472">Membrane</keyword>
<dbReference type="SUPFAM" id="SSF52540">
    <property type="entry name" value="P-loop containing nucleoside triphosphate hydrolases"/>
    <property type="match status" value="1"/>
</dbReference>
<dbReference type="CDD" id="cd01127">
    <property type="entry name" value="TrwB_TraG_TraD_VirD4"/>
    <property type="match status" value="1"/>
</dbReference>
<reference evidence="8" key="1">
    <citation type="submission" date="2022-01" db="EMBL/GenBank/DDBJ databases">
        <title>Genome-Based Taxonomic Classification of the Phylum Actinobacteria.</title>
        <authorList>
            <person name="Gao Y."/>
        </authorList>
    </citation>
    <scope>NUCLEOTIDE SEQUENCE</scope>
    <source>
        <strain evidence="8">KLBMP 8922</strain>
    </source>
</reference>
<keyword evidence="9" id="KW-1185">Reference proteome</keyword>